<evidence type="ECO:0000256" key="1">
    <source>
        <dbReference type="SAM" id="MobiDB-lite"/>
    </source>
</evidence>
<feature type="region of interest" description="Disordered" evidence="1">
    <location>
        <begin position="32"/>
        <end position="62"/>
    </location>
</feature>
<evidence type="ECO:0000313" key="3">
    <source>
        <dbReference type="EMBL" id="GDY71788.1"/>
    </source>
</evidence>
<proteinExistence type="predicted"/>
<dbReference type="EMBL" id="BJHX01000001">
    <property type="protein sequence ID" value="GDY67889.1"/>
    <property type="molecule type" value="Genomic_DNA"/>
</dbReference>
<reference evidence="2 5" key="2">
    <citation type="submission" date="2019-04" db="EMBL/GenBank/DDBJ databases">
        <title>Draft genome sequences of Streptomyces avermitilis NBRC 14893.</title>
        <authorList>
            <person name="Komaki H."/>
            <person name="Tamura T."/>
            <person name="Hosoyama A."/>
        </authorList>
    </citation>
    <scope>NUCLEOTIDE SEQUENCE [LARGE SCALE GENOMIC DNA]</scope>
    <source>
        <strain evidence="2 5">NBRC 14893</strain>
    </source>
</reference>
<dbReference type="RefSeq" id="WP_037649349.1">
    <property type="nucleotide sequence ID" value="NZ_BAABTN010000010.1"/>
</dbReference>
<dbReference type="Proteomes" id="UP000302139">
    <property type="component" value="Unassembled WGS sequence"/>
</dbReference>
<sequence length="132" mass="14165">MSEQTLPASQVQVVLSDCPAADARRLFDVLSGRFASDREPGDRPQETEENRPTVWTGTFDTSHEGAGVTAQEVGLSAPVTADVQGGHLAVKVLREALAEVFTVHELGGDAGDQEIQVQLRLESKPPRESRSA</sequence>
<evidence type="ECO:0000313" key="4">
    <source>
        <dbReference type="Proteomes" id="UP000299211"/>
    </source>
</evidence>
<dbReference type="EMBL" id="BJHY01000001">
    <property type="protein sequence ID" value="GDY71788.1"/>
    <property type="molecule type" value="Genomic_DNA"/>
</dbReference>
<accession>A0A4D4M8B9</accession>
<dbReference type="AlphaFoldDB" id="A0A4D4M8B9"/>
<reference evidence="3 4" key="1">
    <citation type="submission" date="2019-04" db="EMBL/GenBank/DDBJ databases">
        <title>Draft genome sequences of Streptomyces avermitilis ATCC 31267.</title>
        <authorList>
            <person name="Komaki H."/>
            <person name="Tamura T."/>
            <person name="Hosoyama A."/>
        </authorList>
    </citation>
    <scope>NUCLEOTIDE SEQUENCE [LARGE SCALE GENOMIC DNA]</scope>
    <source>
        <strain evidence="3 4">ATCC 31267</strain>
    </source>
</reference>
<name>A0A4D4M8B9_STRAX</name>
<dbReference type="Proteomes" id="UP000299211">
    <property type="component" value="Unassembled WGS sequence"/>
</dbReference>
<organism evidence="2 5">
    <name type="scientific">Streptomyces avermitilis</name>
    <dbReference type="NCBI Taxonomy" id="33903"/>
    <lineage>
        <taxon>Bacteria</taxon>
        <taxon>Bacillati</taxon>
        <taxon>Actinomycetota</taxon>
        <taxon>Actinomycetes</taxon>
        <taxon>Kitasatosporales</taxon>
        <taxon>Streptomycetaceae</taxon>
        <taxon>Streptomyces</taxon>
    </lineage>
</organism>
<comment type="caution">
    <text evidence="2">The sequence shown here is derived from an EMBL/GenBank/DDBJ whole genome shotgun (WGS) entry which is preliminary data.</text>
</comment>
<feature type="compositionally biased region" description="Basic and acidic residues" evidence="1">
    <location>
        <begin position="35"/>
        <end position="51"/>
    </location>
</feature>
<evidence type="ECO:0000313" key="2">
    <source>
        <dbReference type="EMBL" id="GDY67889.1"/>
    </source>
</evidence>
<gene>
    <name evidence="2" type="ORF">SAV14893_072820</name>
    <name evidence="3" type="ORF">SAV31267_012730</name>
</gene>
<evidence type="ECO:0000313" key="5">
    <source>
        <dbReference type="Proteomes" id="UP000302139"/>
    </source>
</evidence>
<protein>
    <submittedName>
        <fullName evidence="2">Uncharacterized protein</fullName>
    </submittedName>
</protein>